<dbReference type="GeneID" id="36580560"/>
<keyword evidence="1" id="KW-0472">Membrane</keyword>
<dbReference type="AlphaFoldDB" id="A0A2J6TBY7"/>
<dbReference type="RefSeq" id="XP_024737445.1">
    <property type="nucleotide sequence ID" value="XM_024872479.1"/>
</dbReference>
<keyword evidence="1" id="KW-0812">Transmembrane</keyword>
<keyword evidence="1" id="KW-1133">Transmembrane helix</keyword>
<proteinExistence type="predicted"/>
<dbReference type="EMBL" id="KZ613790">
    <property type="protein sequence ID" value="PMD60541.1"/>
    <property type="molecule type" value="Genomic_DNA"/>
</dbReference>
<reference evidence="2 3" key="1">
    <citation type="submission" date="2016-04" db="EMBL/GenBank/DDBJ databases">
        <title>A degradative enzymes factory behind the ericoid mycorrhizal symbiosis.</title>
        <authorList>
            <consortium name="DOE Joint Genome Institute"/>
            <person name="Martino E."/>
            <person name="Morin E."/>
            <person name="Grelet G."/>
            <person name="Kuo A."/>
            <person name="Kohler A."/>
            <person name="Daghino S."/>
            <person name="Barry K."/>
            <person name="Choi C."/>
            <person name="Cichocki N."/>
            <person name="Clum A."/>
            <person name="Copeland A."/>
            <person name="Hainaut M."/>
            <person name="Haridas S."/>
            <person name="Labutti K."/>
            <person name="Lindquist E."/>
            <person name="Lipzen A."/>
            <person name="Khouja H.-R."/>
            <person name="Murat C."/>
            <person name="Ohm R."/>
            <person name="Olson A."/>
            <person name="Spatafora J."/>
            <person name="Veneault-Fourrey C."/>
            <person name="Henrissat B."/>
            <person name="Grigoriev I."/>
            <person name="Martin F."/>
            <person name="Perotto S."/>
        </authorList>
    </citation>
    <scope>NUCLEOTIDE SEQUENCE [LARGE SCALE GENOMIC DNA]</scope>
    <source>
        <strain evidence="2 3">E</strain>
    </source>
</reference>
<evidence type="ECO:0000256" key="1">
    <source>
        <dbReference type="SAM" id="Phobius"/>
    </source>
</evidence>
<organism evidence="2 3">
    <name type="scientific">Hyaloscypha bicolor E</name>
    <dbReference type="NCBI Taxonomy" id="1095630"/>
    <lineage>
        <taxon>Eukaryota</taxon>
        <taxon>Fungi</taxon>
        <taxon>Dikarya</taxon>
        <taxon>Ascomycota</taxon>
        <taxon>Pezizomycotina</taxon>
        <taxon>Leotiomycetes</taxon>
        <taxon>Helotiales</taxon>
        <taxon>Hyaloscyphaceae</taxon>
        <taxon>Hyaloscypha</taxon>
        <taxon>Hyaloscypha bicolor</taxon>
    </lineage>
</organism>
<dbReference type="Proteomes" id="UP000235371">
    <property type="component" value="Unassembled WGS sequence"/>
</dbReference>
<keyword evidence="3" id="KW-1185">Reference proteome</keyword>
<feature type="transmembrane region" description="Helical" evidence="1">
    <location>
        <begin position="137"/>
        <end position="157"/>
    </location>
</feature>
<dbReference type="InParanoid" id="A0A2J6TBY7"/>
<sequence>MNLVEEAQETSDEMIWGACSLSCERRATTTPHWVRGYFSQNPSPWLSPATARIEIPTPTPPQSAPELEVEFLFCFCCRAASVIPFDTQVAVHLNLFPLQIQFPLPRGSNPRCLTTEPFSPAPSPHLFRFLGLSLLNMHIFCLFATPSGFCLCMFLCLRVSLFGSCERDLGEF</sequence>
<gene>
    <name evidence="2" type="ORF">K444DRAFT_394953</name>
</gene>
<name>A0A2J6TBY7_9HELO</name>
<protein>
    <submittedName>
        <fullName evidence="2">Uncharacterized protein</fullName>
    </submittedName>
</protein>
<evidence type="ECO:0000313" key="3">
    <source>
        <dbReference type="Proteomes" id="UP000235371"/>
    </source>
</evidence>
<accession>A0A2J6TBY7</accession>
<evidence type="ECO:0000313" key="2">
    <source>
        <dbReference type="EMBL" id="PMD60541.1"/>
    </source>
</evidence>